<accession>A0A1J6KSZ9</accession>
<reference evidence="3" key="1">
    <citation type="submission" date="2016-11" db="EMBL/GenBank/DDBJ databases">
        <title>The genome of Nicotiana attenuata.</title>
        <authorList>
            <person name="Xu S."/>
            <person name="Brockmoeller T."/>
            <person name="Gaquerel E."/>
            <person name="Navarro A."/>
            <person name="Kuhl H."/>
            <person name="Gase K."/>
            <person name="Ling Z."/>
            <person name="Zhou W."/>
            <person name="Kreitzer C."/>
            <person name="Stanke M."/>
            <person name="Tang H."/>
            <person name="Lyons E."/>
            <person name="Pandey P."/>
            <person name="Pandey S.P."/>
            <person name="Timmermann B."/>
            <person name="Baldwin I.T."/>
        </authorList>
    </citation>
    <scope>NUCLEOTIDE SEQUENCE [LARGE SCALE GENOMIC DNA]</scope>
    <source>
        <strain evidence="3">UT</strain>
    </source>
</reference>
<evidence type="ECO:0000256" key="1">
    <source>
        <dbReference type="SAM" id="MobiDB-lite"/>
    </source>
</evidence>
<protein>
    <recommendedName>
        <fullName evidence="2">PB1-like domain-containing protein</fullName>
    </recommendedName>
</protein>
<dbReference type="EMBL" id="MJEQ01002235">
    <property type="protein sequence ID" value="OIT27904.1"/>
    <property type="molecule type" value="Genomic_DNA"/>
</dbReference>
<proteinExistence type="predicted"/>
<feature type="region of interest" description="Disordered" evidence="1">
    <location>
        <begin position="234"/>
        <end position="280"/>
    </location>
</feature>
<organism evidence="3 4">
    <name type="scientific">Nicotiana attenuata</name>
    <name type="common">Coyote tobacco</name>
    <dbReference type="NCBI Taxonomy" id="49451"/>
    <lineage>
        <taxon>Eukaryota</taxon>
        <taxon>Viridiplantae</taxon>
        <taxon>Streptophyta</taxon>
        <taxon>Embryophyta</taxon>
        <taxon>Tracheophyta</taxon>
        <taxon>Spermatophyta</taxon>
        <taxon>Magnoliopsida</taxon>
        <taxon>eudicotyledons</taxon>
        <taxon>Gunneridae</taxon>
        <taxon>Pentapetalae</taxon>
        <taxon>asterids</taxon>
        <taxon>lamiids</taxon>
        <taxon>Solanales</taxon>
        <taxon>Solanaceae</taxon>
        <taxon>Nicotianoideae</taxon>
        <taxon>Nicotianeae</taxon>
        <taxon>Nicotiana</taxon>
    </lineage>
</organism>
<dbReference type="Proteomes" id="UP000187609">
    <property type="component" value="Unassembled WGS sequence"/>
</dbReference>
<feature type="region of interest" description="Disordered" evidence="1">
    <location>
        <begin position="135"/>
        <end position="183"/>
    </location>
</feature>
<dbReference type="InterPro" id="IPR058594">
    <property type="entry name" value="PB1-like_dom_pln"/>
</dbReference>
<feature type="compositionally biased region" description="Low complexity" evidence="1">
    <location>
        <begin position="260"/>
        <end position="270"/>
    </location>
</feature>
<evidence type="ECO:0000313" key="3">
    <source>
        <dbReference type="EMBL" id="OIT27904.1"/>
    </source>
</evidence>
<dbReference type="Pfam" id="PF26130">
    <property type="entry name" value="PB1-like"/>
    <property type="match status" value="1"/>
</dbReference>
<feature type="domain" description="PB1-like" evidence="2">
    <location>
        <begin position="4"/>
        <end position="98"/>
    </location>
</feature>
<evidence type="ECO:0000313" key="4">
    <source>
        <dbReference type="Proteomes" id="UP000187609"/>
    </source>
</evidence>
<evidence type="ECO:0000259" key="2">
    <source>
        <dbReference type="Pfam" id="PF26130"/>
    </source>
</evidence>
<keyword evidence="4" id="KW-1185">Reference proteome</keyword>
<dbReference type="SMR" id="A0A1J6KSZ9"/>
<gene>
    <name evidence="3" type="ORF">A4A49_55695</name>
</gene>
<sequence length="301" mass="33516">MADKYLNLRFHIGGILVSEVGPVYVGGNIEYAFNVDTDKLSIPEIVDYAKDFGFTNVVKIYIVSSKGGSLVELKKDRDLLVLADLLTNKDTIDIYVCHKGDNVVQNSHVTSGAIEESSSRVIEGFNAPLGSQIENIDFSDEDDSDIEDEDLEEDDTEDVGNAADNDKSSSSNDEEHEADYGSDVHEELNIVKIDLKAYKKKKRTLRKKVVAECFLEPVGIDPGFEDIDKGKKSISGKLVGDEPFYDSSNTDSFESDSDSGRGNESGNRSGNMKARKENKRVMYDPKWKKVVWQLNMVFENV</sequence>
<feature type="compositionally biased region" description="Acidic residues" evidence="1">
    <location>
        <begin position="137"/>
        <end position="158"/>
    </location>
</feature>
<dbReference type="AlphaFoldDB" id="A0A1J6KSZ9"/>
<comment type="caution">
    <text evidence="3">The sequence shown here is derived from an EMBL/GenBank/DDBJ whole genome shotgun (WGS) entry which is preliminary data.</text>
</comment>
<dbReference type="Gramene" id="OIT27904">
    <property type="protein sequence ID" value="OIT27904"/>
    <property type="gene ID" value="A4A49_55695"/>
</dbReference>
<name>A0A1J6KSZ9_NICAT</name>
<feature type="non-terminal residue" evidence="3">
    <location>
        <position position="301"/>
    </location>
</feature>